<dbReference type="Pfam" id="PF02518">
    <property type="entry name" value="HATPase_c"/>
    <property type="match status" value="1"/>
</dbReference>
<evidence type="ECO:0000259" key="2">
    <source>
        <dbReference type="Pfam" id="PF02518"/>
    </source>
</evidence>
<keyword evidence="1" id="KW-0812">Transmembrane</keyword>
<feature type="transmembrane region" description="Helical" evidence="1">
    <location>
        <begin position="37"/>
        <end position="61"/>
    </location>
</feature>
<proteinExistence type="predicted"/>
<accession>A0A2N8KU06</accession>
<keyword evidence="4" id="KW-0418">Kinase</keyword>
<dbReference type="InterPro" id="IPR010559">
    <property type="entry name" value="Sig_transdc_His_kin_internal"/>
</dbReference>
<dbReference type="OrthoDB" id="2514702at2"/>
<evidence type="ECO:0000313" key="5">
    <source>
        <dbReference type="Proteomes" id="UP000235916"/>
    </source>
</evidence>
<feature type="domain" description="Signal transduction histidine kinase internal region" evidence="3">
    <location>
        <begin position="186"/>
        <end position="265"/>
    </location>
</feature>
<dbReference type="InterPro" id="IPR003594">
    <property type="entry name" value="HATPase_dom"/>
</dbReference>
<feature type="domain" description="Histidine kinase/HSP90-like ATPase" evidence="2">
    <location>
        <begin position="284"/>
        <end position="377"/>
    </location>
</feature>
<evidence type="ECO:0000259" key="3">
    <source>
        <dbReference type="Pfam" id="PF06580"/>
    </source>
</evidence>
<dbReference type="AlphaFoldDB" id="A0A2N8KU06"/>
<dbReference type="Gene3D" id="3.30.565.10">
    <property type="entry name" value="Histidine kinase-like ATPase, C-terminal domain"/>
    <property type="match status" value="1"/>
</dbReference>
<protein>
    <submittedName>
        <fullName evidence="4">Sensor histidine kinase</fullName>
    </submittedName>
</protein>
<dbReference type="Proteomes" id="UP000235916">
    <property type="component" value="Unassembled WGS sequence"/>
</dbReference>
<evidence type="ECO:0000313" key="4">
    <source>
        <dbReference type="EMBL" id="PND36934.1"/>
    </source>
</evidence>
<dbReference type="GO" id="GO:0016020">
    <property type="term" value="C:membrane"/>
    <property type="evidence" value="ECO:0007669"/>
    <property type="project" value="InterPro"/>
</dbReference>
<sequence length="386" mass="42778">MFKLNRPSMKTNSFSAEMRYAARRYFRLYKRRNEAGWARALITTGIGLAFPSLFLILAVLFGSATVSAPNLAFSWLNGLCIAFLIHGVYRLIELTQPQARLDAIQQGGWRAGLFFSLIPVACILLGMVLFAQGLGWWMQLQVSTPLESTRGLSQFLFISLVGVLIGWAVDHQVRRRQALELQATEARLLHLQAQIEPHFLFNSLAAVQSLIKPAPDQALAMLEHFTDHLRASLAALREDSCLLGTELQAVRSYLALMQIRMGDRLRFVVEAEPAAEQLRLPPLLLQPLVENAIVHGIEPKDEGGEVRLRAWIEGTSLKVLVQDDGLGPLAKPRRSQQGHGIALKNVRERLAARHGARASLDLHIDEAGCRALLSLPIQPKDQGSAA</sequence>
<dbReference type="Pfam" id="PF06580">
    <property type="entry name" value="His_kinase"/>
    <property type="match status" value="1"/>
</dbReference>
<dbReference type="InterPro" id="IPR036890">
    <property type="entry name" value="HATPase_C_sf"/>
</dbReference>
<evidence type="ECO:0000256" key="1">
    <source>
        <dbReference type="SAM" id="Phobius"/>
    </source>
</evidence>
<keyword evidence="1" id="KW-0472">Membrane</keyword>
<dbReference type="PANTHER" id="PTHR34220:SF9">
    <property type="entry name" value="SIGNAL TRANSDUCTION HISTIDINE KINASE INTERNAL REGION DOMAIN-CONTAINING PROTEIN"/>
    <property type="match status" value="1"/>
</dbReference>
<dbReference type="InterPro" id="IPR050640">
    <property type="entry name" value="Bact_2-comp_sensor_kinase"/>
</dbReference>
<dbReference type="PANTHER" id="PTHR34220">
    <property type="entry name" value="SENSOR HISTIDINE KINASE YPDA"/>
    <property type="match status" value="1"/>
</dbReference>
<keyword evidence="1" id="KW-1133">Transmembrane helix</keyword>
<keyword evidence="4" id="KW-0808">Transferase</keyword>
<dbReference type="GO" id="GO:0000155">
    <property type="term" value="F:phosphorelay sensor kinase activity"/>
    <property type="evidence" value="ECO:0007669"/>
    <property type="project" value="InterPro"/>
</dbReference>
<reference evidence="4 5" key="1">
    <citation type="submission" date="2018-01" db="EMBL/GenBank/DDBJ databases">
        <title>Draft genome sequence of Paucibacter aquatile CR182 isolated from freshwater of the Nakdong River.</title>
        <authorList>
            <person name="Choi A."/>
            <person name="Chung E.J."/>
        </authorList>
    </citation>
    <scope>NUCLEOTIDE SEQUENCE [LARGE SCALE GENOMIC DNA]</scope>
    <source>
        <strain evidence="4 5">CR182</strain>
    </source>
</reference>
<feature type="transmembrane region" description="Helical" evidence="1">
    <location>
        <begin position="113"/>
        <end position="131"/>
    </location>
</feature>
<keyword evidence="5" id="KW-1185">Reference proteome</keyword>
<comment type="caution">
    <text evidence="4">The sequence shown here is derived from an EMBL/GenBank/DDBJ whole genome shotgun (WGS) entry which is preliminary data.</text>
</comment>
<name>A0A2N8KU06_9BURK</name>
<dbReference type="EMBL" id="POSP01000003">
    <property type="protein sequence ID" value="PND36934.1"/>
    <property type="molecule type" value="Genomic_DNA"/>
</dbReference>
<organism evidence="4 5">
    <name type="scientific">Kinneretia aquatilis</name>
    <dbReference type="NCBI Taxonomy" id="2070761"/>
    <lineage>
        <taxon>Bacteria</taxon>
        <taxon>Pseudomonadati</taxon>
        <taxon>Pseudomonadota</taxon>
        <taxon>Betaproteobacteria</taxon>
        <taxon>Burkholderiales</taxon>
        <taxon>Sphaerotilaceae</taxon>
        <taxon>Roseateles</taxon>
    </lineage>
</organism>
<feature type="transmembrane region" description="Helical" evidence="1">
    <location>
        <begin position="151"/>
        <end position="169"/>
    </location>
</feature>
<feature type="transmembrane region" description="Helical" evidence="1">
    <location>
        <begin position="73"/>
        <end position="92"/>
    </location>
</feature>
<dbReference type="SUPFAM" id="SSF55874">
    <property type="entry name" value="ATPase domain of HSP90 chaperone/DNA topoisomerase II/histidine kinase"/>
    <property type="match status" value="1"/>
</dbReference>
<gene>
    <name evidence="4" type="ORF">C1O66_04860</name>
</gene>